<keyword evidence="1" id="KW-0175">Coiled coil</keyword>
<protein>
    <submittedName>
        <fullName evidence="3">Uncharacterized protein</fullName>
    </submittedName>
</protein>
<dbReference type="EMBL" id="PDEB01000004">
    <property type="protein sequence ID" value="PEH46251.1"/>
    <property type="molecule type" value="Genomic_DNA"/>
</dbReference>
<organism evidence="3 4">
    <name type="scientific">Enterococcus durans</name>
    <dbReference type="NCBI Taxonomy" id="53345"/>
    <lineage>
        <taxon>Bacteria</taxon>
        <taxon>Bacillati</taxon>
        <taxon>Bacillota</taxon>
        <taxon>Bacilli</taxon>
        <taxon>Lactobacillales</taxon>
        <taxon>Enterococcaceae</taxon>
        <taxon>Enterococcus</taxon>
    </lineage>
</organism>
<dbReference type="OrthoDB" id="10021512at2"/>
<dbReference type="RefSeq" id="WP_016177227.1">
    <property type="nucleotide sequence ID" value="NZ_CP065535.1"/>
</dbReference>
<name>A0A377KZR2_9ENTE</name>
<feature type="region of interest" description="Disordered" evidence="2">
    <location>
        <begin position="870"/>
        <end position="933"/>
    </location>
</feature>
<accession>A0A377KZR2</accession>
<feature type="coiled-coil region" evidence="1">
    <location>
        <begin position="503"/>
        <end position="530"/>
    </location>
</feature>
<gene>
    <name evidence="3" type="ORF">CRM96_15230</name>
</gene>
<evidence type="ECO:0000256" key="1">
    <source>
        <dbReference type="SAM" id="Coils"/>
    </source>
</evidence>
<proteinExistence type="predicted"/>
<dbReference type="Proteomes" id="UP000220669">
    <property type="component" value="Unassembled WGS sequence"/>
</dbReference>
<dbReference type="AlphaFoldDB" id="A0A377KZR2"/>
<sequence length="933" mass="109823">MNVELGLLYKSPRSEFRNDDAFPLVESTKDYIDAIVQAIVVNKQKLTEKDFRTYFFNNLFTELANVKDLSLWNEFQQASQNSAVFSLENILSDIDFEEGGFSAEDLLNRLEDPISKLAIEVVKQTETVQMLCSYDYDPRVAMAKEMEIHRGVELIEDFDSWEEDVREQHKIYIEESEEIPIYDLYREEEALKEKIVLFDAQSTCSHQLPWQKQETVENNQTIYRIKEPIFNEKTRKLLCTTNPRLAVEGAEKISDYTKVLVQFMKENEQALTNPLLRQDFFENFSLYIAFKEKNLSLEKEFQQVSRAFKEFHFEHIFQKIDFSQGTLEPATLTKLLNHEMKRLAVEVAKKDSNIALFYRYDQQLFKHLAFEVLSDDRHGYSPEDLVEFLDEWKDSVHEEEERFSADRETKLHDLYHSRHEIEKQVFFLDNKNQFVRAPWEREFDWEECSKRSLTEASSTKVDYQVSSYSEEKLKQLADYITRKKNYLVDRISEQRDEVEKSSLVHTMNELQELQEKLVNERVLRNKKELDKVLAKLDTYSHTELQSNILLMKEKLNAESANPYTKEVMIEQLKTALEKLQVEAIFCQNIEQLIRNSRDYSLRHTCELITYVEEKTTKLASQSLTEGDLIIDRVNYWQKMHEQMKIVIRVKEEIEPIKKLVNQAMPKETTLQNAALNVGEGIRKIANQVPEADKFLVYNEWNKIESVIRTIMEHYSGIDLNKKVKQLLRDSRGYELHDVRRLFIQVRDKVSRLAKQPSNEGTSITDQVSYWQGMQEQVEIILRVKEEIAPISCLISQDSPDERELQNALLKIKEAIKRMNRLPAAYRLLVDKEWQTIEISVNQAISWAHYKKDAQKKQSLFTRLRKLIGRKKPHSTQLNSQSLPVDQSASSTLRKEDFSKEPSLFSRMQKLTRGENSRSPQPNKQRSGEKGERC</sequence>
<evidence type="ECO:0000313" key="3">
    <source>
        <dbReference type="EMBL" id="PEH46251.1"/>
    </source>
</evidence>
<comment type="caution">
    <text evidence="3">The sequence shown here is derived from an EMBL/GenBank/DDBJ whole genome shotgun (WGS) entry which is preliminary data.</text>
</comment>
<feature type="compositionally biased region" description="Polar residues" evidence="2">
    <location>
        <begin position="874"/>
        <end position="891"/>
    </location>
</feature>
<evidence type="ECO:0000256" key="2">
    <source>
        <dbReference type="SAM" id="MobiDB-lite"/>
    </source>
</evidence>
<reference evidence="3 4" key="1">
    <citation type="submission" date="2017-09" db="EMBL/GenBank/DDBJ databases">
        <title>FDA dAtabase for Regulatory Grade micrObial Sequences (FDA-ARGOS): Supporting development and validation of Infectious Disease Dx tests.</title>
        <authorList>
            <person name="Minogue T."/>
            <person name="Wolcott M."/>
            <person name="Wasieloski L."/>
            <person name="Aguilar W."/>
            <person name="Moore D."/>
            <person name="Tallon L.J."/>
            <person name="Sadzewicz L."/>
            <person name="Ott S."/>
            <person name="Zhao X."/>
            <person name="Nagaraj S."/>
            <person name="Vavikolanu K."/>
            <person name="Aluvathingal J."/>
            <person name="Nadendla S."/>
            <person name="Sichtig H."/>
        </authorList>
    </citation>
    <scope>NUCLEOTIDE SEQUENCE [LARGE SCALE GENOMIC DNA]</scope>
    <source>
        <strain evidence="3 4">FDAARGOS_396</strain>
    </source>
</reference>
<evidence type="ECO:0000313" key="4">
    <source>
        <dbReference type="Proteomes" id="UP000220669"/>
    </source>
</evidence>